<dbReference type="InterPro" id="IPR004556">
    <property type="entry name" value="HemK-like"/>
</dbReference>
<evidence type="ECO:0000313" key="7">
    <source>
        <dbReference type="EMBL" id="RUO97073.1"/>
    </source>
</evidence>
<dbReference type="Gene3D" id="1.10.8.10">
    <property type="entry name" value="DNA helicase RuvA subunit, C-terminal domain"/>
    <property type="match status" value="1"/>
</dbReference>
<feature type="domain" description="Methyltransferase small" evidence="6">
    <location>
        <begin position="124"/>
        <end position="228"/>
    </location>
</feature>
<dbReference type="EMBL" id="RBNI01018556">
    <property type="protein sequence ID" value="RUO97073.1"/>
    <property type="molecule type" value="Genomic_DNA"/>
</dbReference>
<evidence type="ECO:0000256" key="4">
    <source>
        <dbReference type="ARBA" id="ARBA00022691"/>
    </source>
</evidence>
<dbReference type="InterPro" id="IPR002052">
    <property type="entry name" value="DNA_methylase_N6_adenine_CS"/>
</dbReference>
<evidence type="ECO:0000256" key="2">
    <source>
        <dbReference type="ARBA" id="ARBA00022603"/>
    </source>
</evidence>
<evidence type="ECO:0000256" key="3">
    <source>
        <dbReference type="ARBA" id="ARBA00022679"/>
    </source>
</evidence>
<dbReference type="AlphaFoldDB" id="A0A433A311"/>
<evidence type="ECO:0000259" key="6">
    <source>
        <dbReference type="Pfam" id="PF05175"/>
    </source>
</evidence>
<evidence type="ECO:0000256" key="1">
    <source>
        <dbReference type="ARBA" id="ARBA00012771"/>
    </source>
</evidence>
<proteinExistence type="predicted"/>
<sequence length="321" mass="36009">MTFPATNLLHAMPRPRLPPPWSLQAFTNRLAHRLLPACDWNIANARQEIRWLTEHVLQERKANGMDGAGRRALQGFVRTRVVKHKPLQYILGTQPFCDLDIITRPPVLIPRWETEEWTTRLHTLLIPHLLTRPPSQPFRILDLCTGTGCIALSLAAHLPPQSATIQALDIAPHALALADLNTRTLAPRLQNPVAFIQADIMLDPITNAIPRKACDLVVSNPPYVTNEEYAGLEPDVKEWEDQRALVAGEGGMAFHWRIARVVARTLLREGGGDGVGVPRLVMEIGGRHQVEGVTRVLKEEGFKRVEVWEDMAGRKRCVVAW</sequence>
<dbReference type="InterPro" id="IPR050320">
    <property type="entry name" value="N5-glutamine_MTase"/>
</dbReference>
<dbReference type="GO" id="GO:0032259">
    <property type="term" value="P:methylation"/>
    <property type="evidence" value="ECO:0007669"/>
    <property type="project" value="UniProtKB-KW"/>
</dbReference>
<dbReference type="GO" id="GO:0005739">
    <property type="term" value="C:mitochondrion"/>
    <property type="evidence" value="ECO:0007669"/>
    <property type="project" value="TreeGrafter"/>
</dbReference>
<organism evidence="7 8">
    <name type="scientific">Jimgerdemannia flammicorona</name>
    <dbReference type="NCBI Taxonomy" id="994334"/>
    <lineage>
        <taxon>Eukaryota</taxon>
        <taxon>Fungi</taxon>
        <taxon>Fungi incertae sedis</taxon>
        <taxon>Mucoromycota</taxon>
        <taxon>Mucoromycotina</taxon>
        <taxon>Endogonomycetes</taxon>
        <taxon>Endogonales</taxon>
        <taxon>Endogonaceae</taxon>
        <taxon>Jimgerdemannia</taxon>
    </lineage>
</organism>
<dbReference type="PANTHER" id="PTHR18895:SF74">
    <property type="entry name" value="MTRF1L RELEASE FACTOR GLUTAMINE METHYLTRANSFERASE"/>
    <property type="match status" value="1"/>
</dbReference>
<dbReference type="PANTHER" id="PTHR18895">
    <property type="entry name" value="HEMK METHYLTRANSFERASE"/>
    <property type="match status" value="1"/>
</dbReference>
<keyword evidence="8" id="KW-1185">Reference proteome</keyword>
<dbReference type="InterPro" id="IPR007848">
    <property type="entry name" value="Small_mtfrase_dom"/>
</dbReference>
<dbReference type="PROSITE" id="PS00092">
    <property type="entry name" value="N6_MTASE"/>
    <property type="match status" value="1"/>
</dbReference>
<dbReference type="Gene3D" id="3.40.50.150">
    <property type="entry name" value="Vaccinia Virus protein VP39"/>
    <property type="match status" value="1"/>
</dbReference>
<keyword evidence="2 7" id="KW-0489">Methyltransferase</keyword>
<dbReference type="Pfam" id="PF05175">
    <property type="entry name" value="MTS"/>
    <property type="match status" value="1"/>
</dbReference>
<dbReference type="NCBIfam" id="TIGR00536">
    <property type="entry name" value="hemK_fam"/>
    <property type="match status" value="1"/>
</dbReference>
<evidence type="ECO:0000313" key="8">
    <source>
        <dbReference type="Proteomes" id="UP000268093"/>
    </source>
</evidence>
<keyword evidence="3 7" id="KW-0808">Transferase</keyword>
<reference evidence="7 8" key="1">
    <citation type="journal article" date="2018" name="New Phytol.">
        <title>Phylogenomics of Endogonaceae and evolution of mycorrhizas within Mucoromycota.</title>
        <authorList>
            <person name="Chang Y."/>
            <person name="Desiro A."/>
            <person name="Na H."/>
            <person name="Sandor L."/>
            <person name="Lipzen A."/>
            <person name="Clum A."/>
            <person name="Barry K."/>
            <person name="Grigoriev I.V."/>
            <person name="Martin F.M."/>
            <person name="Stajich J.E."/>
            <person name="Smith M.E."/>
            <person name="Bonito G."/>
            <person name="Spatafora J.W."/>
        </authorList>
    </citation>
    <scope>NUCLEOTIDE SEQUENCE [LARGE SCALE GENOMIC DNA]</scope>
    <source>
        <strain evidence="7 8">GMNB39</strain>
    </source>
</reference>
<dbReference type="EC" id="2.1.1.297" evidence="1"/>
<dbReference type="GO" id="GO:0003676">
    <property type="term" value="F:nucleic acid binding"/>
    <property type="evidence" value="ECO:0007669"/>
    <property type="project" value="InterPro"/>
</dbReference>
<keyword evidence="4" id="KW-0949">S-adenosyl-L-methionine</keyword>
<evidence type="ECO:0000256" key="5">
    <source>
        <dbReference type="ARBA" id="ARBA00048391"/>
    </source>
</evidence>
<protein>
    <recommendedName>
        <fullName evidence="1">peptide chain release factor N(5)-glutamine methyltransferase</fullName>
        <ecNumber evidence="1">2.1.1.297</ecNumber>
    </recommendedName>
</protein>
<dbReference type="SUPFAM" id="SSF53335">
    <property type="entry name" value="S-adenosyl-L-methionine-dependent methyltransferases"/>
    <property type="match status" value="1"/>
</dbReference>
<gene>
    <name evidence="7" type="ORF">BC936DRAFT_141033</name>
</gene>
<comment type="catalytic activity">
    <reaction evidence="5">
        <text>L-glutaminyl-[peptide chain release factor] + S-adenosyl-L-methionine = N(5)-methyl-L-glutaminyl-[peptide chain release factor] + S-adenosyl-L-homocysteine + H(+)</text>
        <dbReference type="Rhea" id="RHEA:42896"/>
        <dbReference type="Rhea" id="RHEA-COMP:10271"/>
        <dbReference type="Rhea" id="RHEA-COMP:10272"/>
        <dbReference type="ChEBI" id="CHEBI:15378"/>
        <dbReference type="ChEBI" id="CHEBI:30011"/>
        <dbReference type="ChEBI" id="CHEBI:57856"/>
        <dbReference type="ChEBI" id="CHEBI:59789"/>
        <dbReference type="ChEBI" id="CHEBI:61891"/>
        <dbReference type="EC" id="2.1.1.297"/>
    </reaction>
</comment>
<accession>A0A433A311</accession>
<name>A0A433A311_9FUNG</name>
<dbReference type="Proteomes" id="UP000268093">
    <property type="component" value="Unassembled WGS sequence"/>
</dbReference>
<dbReference type="CDD" id="cd02440">
    <property type="entry name" value="AdoMet_MTases"/>
    <property type="match status" value="1"/>
</dbReference>
<comment type="caution">
    <text evidence="7">The sequence shown here is derived from an EMBL/GenBank/DDBJ whole genome shotgun (WGS) entry which is preliminary data.</text>
</comment>
<dbReference type="GO" id="GO:0102559">
    <property type="term" value="F:peptide chain release factor N(5)-glutamine methyltransferase activity"/>
    <property type="evidence" value="ECO:0007669"/>
    <property type="project" value="UniProtKB-EC"/>
</dbReference>
<dbReference type="OrthoDB" id="269872at2759"/>
<dbReference type="InterPro" id="IPR029063">
    <property type="entry name" value="SAM-dependent_MTases_sf"/>
</dbReference>